<dbReference type="EMBL" id="PUEJ01000005">
    <property type="protein sequence ID" value="PRH86910.1"/>
    <property type="molecule type" value="Genomic_DNA"/>
</dbReference>
<dbReference type="InterPro" id="IPR013762">
    <property type="entry name" value="Integrase-like_cat_sf"/>
</dbReference>
<evidence type="ECO:0000256" key="4">
    <source>
        <dbReference type="ARBA" id="ARBA00023172"/>
    </source>
</evidence>
<evidence type="ECO:0000259" key="5">
    <source>
        <dbReference type="PROSITE" id="PS51898"/>
    </source>
</evidence>
<dbReference type="InterPro" id="IPR025166">
    <property type="entry name" value="Integrase_DNA_bind_dom"/>
</dbReference>
<dbReference type="Gene3D" id="1.10.150.130">
    <property type="match status" value="1"/>
</dbReference>
<dbReference type="GO" id="GO:0015074">
    <property type="term" value="P:DNA integration"/>
    <property type="evidence" value="ECO:0007669"/>
    <property type="project" value="UniProtKB-KW"/>
</dbReference>
<feature type="domain" description="Tyr recombinase" evidence="5">
    <location>
        <begin position="213"/>
        <end position="382"/>
    </location>
</feature>
<dbReference type="InterPro" id="IPR010998">
    <property type="entry name" value="Integrase_recombinase_N"/>
</dbReference>
<dbReference type="OrthoDB" id="9795573at2"/>
<sequence>MARHKLKDLGIRALTEPGIYGDGDGLYLRVQTGGRRSWVFIWKRFGIRREIGLGPYGSGTGAVSLAAARAKAEEAREIVGRGGDPKIEMAERQAAKRVATFGQITEEYIETMKPKWRGDKTVAAWERFSKTYTDKIRKVPIDKVSTEDVLSVLRPFWHDKPETATKVRERIKLVLDHGKARGLRQGDNPAEWRGHLDQILPPPKKLAKGHHASLPYTDAPAFVKKIRRASGVAARALEFIILTGSRSLEVRGAEWQEIDMAKAVWTVPAARMKTGKEHRVPLAARAIEILTEMQESRRGNLVFEGRVDASPVSDVALAKCMKTYGAGDFTIHGFRSTFREWTADETQHQREVAEAALSHAVGDQVERAYRRGDALAKRRRLMDDWAAYLGGADGTAGI</sequence>
<evidence type="ECO:0000313" key="6">
    <source>
        <dbReference type="EMBL" id="PRH86910.1"/>
    </source>
</evidence>
<dbReference type="InterPro" id="IPR038488">
    <property type="entry name" value="Integrase_DNA-bd_sf"/>
</dbReference>
<organism evidence="6 7">
    <name type="scientific">Labrys okinawensis</name>
    <dbReference type="NCBI Taxonomy" id="346911"/>
    <lineage>
        <taxon>Bacteria</taxon>
        <taxon>Pseudomonadati</taxon>
        <taxon>Pseudomonadota</taxon>
        <taxon>Alphaproteobacteria</taxon>
        <taxon>Hyphomicrobiales</taxon>
        <taxon>Xanthobacteraceae</taxon>
        <taxon>Labrys</taxon>
    </lineage>
</organism>
<dbReference type="SUPFAM" id="SSF56349">
    <property type="entry name" value="DNA breaking-rejoining enzymes"/>
    <property type="match status" value="1"/>
</dbReference>
<evidence type="ECO:0000256" key="1">
    <source>
        <dbReference type="ARBA" id="ARBA00008857"/>
    </source>
</evidence>
<dbReference type="GO" id="GO:0006310">
    <property type="term" value="P:DNA recombination"/>
    <property type="evidence" value="ECO:0007669"/>
    <property type="project" value="UniProtKB-KW"/>
</dbReference>
<dbReference type="Pfam" id="PF13356">
    <property type="entry name" value="Arm-DNA-bind_3"/>
    <property type="match status" value="1"/>
</dbReference>
<dbReference type="InterPro" id="IPR053876">
    <property type="entry name" value="Phage_int_M"/>
</dbReference>
<dbReference type="InterPro" id="IPR050808">
    <property type="entry name" value="Phage_Integrase"/>
</dbReference>
<protein>
    <submittedName>
        <fullName evidence="6">Integrase</fullName>
    </submittedName>
</protein>
<keyword evidence="4" id="KW-0233">DNA recombination</keyword>
<gene>
    <name evidence="6" type="ORF">C5L14_16625</name>
</gene>
<dbReference type="AlphaFoldDB" id="A0A2S9QC70"/>
<keyword evidence="2" id="KW-0229">DNA integration</keyword>
<dbReference type="PANTHER" id="PTHR30629">
    <property type="entry name" value="PROPHAGE INTEGRASE"/>
    <property type="match status" value="1"/>
</dbReference>
<comment type="caution">
    <text evidence="6">The sequence shown here is derived from an EMBL/GenBank/DDBJ whole genome shotgun (WGS) entry which is preliminary data.</text>
</comment>
<accession>A0A2S9QC70</accession>
<dbReference type="InterPro" id="IPR002104">
    <property type="entry name" value="Integrase_catalytic"/>
</dbReference>
<dbReference type="InterPro" id="IPR011010">
    <property type="entry name" value="DNA_brk_join_enz"/>
</dbReference>
<keyword evidence="7" id="KW-1185">Reference proteome</keyword>
<evidence type="ECO:0000256" key="2">
    <source>
        <dbReference type="ARBA" id="ARBA00022908"/>
    </source>
</evidence>
<dbReference type="Gene3D" id="1.10.443.10">
    <property type="entry name" value="Intergrase catalytic core"/>
    <property type="match status" value="1"/>
</dbReference>
<evidence type="ECO:0000313" key="7">
    <source>
        <dbReference type="Proteomes" id="UP000237682"/>
    </source>
</evidence>
<keyword evidence="3" id="KW-0238">DNA-binding</keyword>
<proteinExistence type="inferred from homology"/>
<dbReference type="Proteomes" id="UP000237682">
    <property type="component" value="Unassembled WGS sequence"/>
</dbReference>
<dbReference type="Pfam" id="PF22022">
    <property type="entry name" value="Phage_int_M"/>
    <property type="match status" value="1"/>
</dbReference>
<dbReference type="CDD" id="cd00801">
    <property type="entry name" value="INT_P4_C"/>
    <property type="match status" value="1"/>
</dbReference>
<evidence type="ECO:0000256" key="3">
    <source>
        <dbReference type="ARBA" id="ARBA00023125"/>
    </source>
</evidence>
<dbReference type="Gene3D" id="3.30.160.390">
    <property type="entry name" value="Integrase, DNA-binding domain"/>
    <property type="match status" value="1"/>
</dbReference>
<dbReference type="Pfam" id="PF00589">
    <property type="entry name" value="Phage_integrase"/>
    <property type="match status" value="1"/>
</dbReference>
<dbReference type="PROSITE" id="PS51898">
    <property type="entry name" value="TYR_RECOMBINASE"/>
    <property type="match status" value="1"/>
</dbReference>
<dbReference type="GO" id="GO:0003677">
    <property type="term" value="F:DNA binding"/>
    <property type="evidence" value="ECO:0007669"/>
    <property type="project" value="UniProtKB-KW"/>
</dbReference>
<name>A0A2S9QC70_9HYPH</name>
<comment type="similarity">
    <text evidence="1">Belongs to the 'phage' integrase family.</text>
</comment>
<reference evidence="6 7" key="1">
    <citation type="submission" date="2018-02" db="EMBL/GenBank/DDBJ databases">
        <title>Whole genome sequencing of endophytic bacterium.</title>
        <authorList>
            <person name="Eedara R."/>
            <person name="Podile A.R."/>
        </authorList>
    </citation>
    <scope>NUCLEOTIDE SEQUENCE [LARGE SCALE GENOMIC DNA]</scope>
    <source>
        <strain evidence="6 7">RP1T</strain>
    </source>
</reference>
<dbReference type="PANTHER" id="PTHR30629:SF2">
    <property type="entry name" value="PROPHAGE INTEGRASE INTS-RELATED"/>
    <property type="match status" value="1"/>
</dbReference>